<evidence type="ECO:0008006" key="4">
    <source>
        <dbReference type="Google" id="ProtNLM"/>
    </source>
</evidence>
<dbReference type="AlphaFoldDB" id="A0A0D2XYJ8"/>
<dbReference type="InterPro" id="IPR036928">
    <property type="entry name" value="AS_sf"/>
</dbReference>
<reference evidence="2" key="2">
    <citation type="submission" date="2025-08" db="UniProtKB">
        <authorList>
            <consortium name="EnsemblFungi"/>
        </authorList>
    </citation>
    <scope>IDENTIFICATION</scope>
    <source>
        <strain evidence="2">4287 / CBS 123668 / FGSC 9935 / NRRL 34936</strain>
    </source>
</reference>
<protein>
    <recommendedName>
        <fullName evidence="4">Amidase domain-containing protein</fullName>
    </recommendedName>
</protein>
<feature type="region of interest" description="Disordered" evidence="1">
    <location>
        <begin position="296"/>
        <end position="317"/>
    </location>
</feature>
<name>A0A0D2XYJ8_FUSOF</name>
<reference evidence="3" key="1">
    <citation type="journal article" date="2012" name="Mol. Plant Microbe Interact.">
        <title>A highly conserved effector in Fusarium oxysporum is required for full virulence on Arabidopsis.</title>
        <authorList>
            <person name="Thatcher L.F."/>
            <person name="Gardiner D.M."/>
            <person name="Kazan K."/>
            <person name="Manners J."/>
        </authorList>
    </citation>
    <scope>NUCLEOTIDE SEQUENCE [LARGE SCALE GENOMIC DNA]</scope>
    <source>
        <strain evidence="3">Fo5176</strain>
    </source>
</reference>
<accession>A0A0D2XYJ8</accession>
<sequence>MDQIKALDGFSELPSGPYFLYGPNLYQAWRLYDDEFGAFTSGVIPDDLNQPDENASSSTAKYAQSLIDQGAIIVGKTKISHLGAGAEWVDQQVPWSARGDGYHRMEGGSVGAAAASAGHSWIDYSIGVDVMSEGGVYSLSQPENLSADIFAASNRSLKGLLDFTANAKAGASEASSARIVVPDDLSSPEKSQKTAIATFVSILQDLLDTKVEYVNVGKIWEKSPPSEASNEGMQAYMQKVPYESDISGMTEYQPVCISVLVHGNDKWAIQLIKKALEAGHLPTKVDVGRFTFPVKKSDHGNNQVQAPLSGQNVSDEL</sequence>
<dbReference type="Gene3D" id="3.90.1300.10">
    <property type="entry name" value="Amidase signature (AS) domain"/>
    <property type="match status" value="1"/>
</dbReference>
<evidence type="ECO:0000313" key="3">
    <source>
        <dbReference type="Proteomes" id="UP000002489"/>
    </source>
</evidence>
<dbReference type="SUPFAM" id="SSF75304">
    <property type="entry name" value="Amidase signature (AS) enzymes"/>
    <property type="match status" value="1"/>
</dbReference>
<feature type="compositionally biased region" description="Polar residues" evidence="1">
    <location>
        <begin position="300"/>
        <end position="317"/>
    </location>
</feature>
<evidence type="ECO:0000256" key="1">
    <source>
        <dbReference type="SAM" id="MobiDB-lite"/>
    </source>
</evidence>
<proteinExistence type="predicted"/>
<dbReference type="Proteomes" id="UP000002489">
    <property type="component" value="Unassembled WGS sequence"/>
</dbReference>
<evidence type="ECO:0000313" key="2">
    <source>
        <dbReference type="EnsemblFungi" id="FOXG_09070P0"/>
    </source>
</evidence>
<dbReference type="EnsemblFungi" id="FOXG_09070T0">
    <property type="protein sequence ID" value="FOXG_09070P0"/>
    <property type="gene ID" value="FOXG_09070"/>
</dbReference>
<organism evidence="2 3">
    <name type="scientific">Fusarium oxysporum (strain Fo5176)</name>
    <name type="common">Fusarium vascular wilt</name>
    <dbReference type="NCBI Taxonomy" id="660025"/>
    <lineage>
        <taxon>Eukaryota</taxon>
        <taxon>Fungi</taxon>
        <taxon>Dikarya</taxon>
        <taxon>Ascomycota</taxon>
        <taxon>Pezizomycotina</taxon>
        <taxon>Sordariomycetes</taxon>
        <taxon>Hypocreomycetidae</taxon>
        <taxon>Hypocreales</taxon>
        <taxon>Nectriaceae</taxon>
        <taxon>Fusarium</taxon>
        <taxon>Fusarium oxysporum species complex</taxon>
    </lineage>
</organism>